<accession>A0A7M1RYT9</accession>
<dbReference type="GO" id="GO:0044423">
    <property type="term" value="C:virion component"/>
    <property type="evidence" value="ECO:0007669"/>
    <property type="project" value="UniProtKB-KW"/>
</dbReference>
<evidence type="ECO:0000256" key="2">
    <source>
        <dbReference type="ARBA" id="ARBA00022581"/>
    </source>
</evidence>
<comment type="subcellular location">
    <subcellularLocation>
        <location evidence="1">Virion</location>
    </subcellularLocation>
</comment>
<dbReference type="InterPro" id="IPR056923">
    <property type="entry name" value="Minor_tail_gp31_C"/>
</dbReference>
<evidence type="ECO:0000259" key="6">
    <source>
        <dbReference type="Pfam" id="PF24243"/>
    </source>
</evidence>
<dbReference type="GO" id="GO:0046718">
    <property type="term" value="P:symbiont entry into host cell"/>
    <property type="evidence" value="ECO:0007669"/>
    <property type="project" value="UniProtKB-KW"/>
</dbReference>
<dbReference type="GO" id="GO:0019062">
    <property type="term" value="P:virion attachment to host cell"/>
    <property type="evidence" value="ECO:0007669"/>
    <property type="project" value="UniProtKB-KW"/>
</dbReference>
<evidence type="ECO:0000256" key="1">
    <source>
        <dbReference type="ARBA" id="ARBA00004328"/>
    </source>
</evidence>
<organism evidence="7 8">
    <name type="scientific">uncultured phage cr10_1</name>
    <dbReference type="NCBI Taxonomy" id="2772066"/>
    <lineage>
        <taxon>Viruses</taxon>
        <taxon>Duplodnaviria</taxon>
        <taxon>Heunggongvirae</taxon>
        <taxon>Uroviricota</taxon>
        <taxon>Caudoviricetes</taxon>
        <taxon>Crassvirales</taxon>
        <taxon>Suoliviridae</taxon>
        <taxon>Boorivirinae</taxon>
        <taxon>Canhaevirus</taxon>
        <taxon>Canhaevirus hiberniae</taxon>
    </lineage>
</organism>
<dbReference type="Pfam" id="PF11133">
    <property type="entry name" value="Phage_head_fibr"/>
    <property type="match status" value="2"/>
</dbReference>
<keyword evidence="5" id="KW-1160">Virus entry into host cell</keyword>
<dbReference type="Gene3D" id="6.20.230.10">
    <property type="match status" value="1"/>
</dbReference>
<evidence type="ECO:0000256" key="3">
    <source>
        <dbReference type="ARBA" id="ARBA00022804"/>
    </source>
</evidence>
<evidence type="ECO:0000313" key="8">
    <source>
        <dbReference type="Proteomes" id="UP000593744"/>
    </source>
</evidence>
<dbReference type="Gene3D" id="6.10.140.1630">
    <property type="match status" value="1"/>
</dbReference>
<dbReference type="EMBL" id="MT774382">
    <property type="protein sequence ID" value="QOR58729.1"/>
    <property type="molecule type" value="Genomic_DNA"/>
</dbReference>
<keyword evidence="4" id="KW-0946">Virion</keyword>
<keyword evidence="8" id="KW-1185">Reference proteome</keyword>
<dbReference type="InterPro" id="IPR022741">
    <property type="entry name" value="Phage_B103_Gp8"/>
</dbReference>
<evidence type="ECO:0000313" key="7">
    <source>
        <dbReference type="EMBL" id="QOR58729.1"/>
    </source>
</evidence>
<evidence type="ECO:0000256" key="4">
    <source>
        <dbReference type="ARBA" id="ARBA00022844"/>
    </source>
</evidence>
<dbReference type="Pfam" id="PF24243">
    <property type="entry name" value="Phage_tail_C"/>
    <property type="match status" value="1"/>
</dbReference>
<evidence type="ECO:0000256" key="5">
    <source>
        <dbReference type="ARBA" id="ARBA00023296"/>
    </source>
</evidence>
<feature type="domain" description="Minor tail protein gp31 C-terminal" evidence="6">
    <location>
        <begin position="562"/>
        <end position="586"/>
    </location>
</feature>
<sequence length="587" mass="60110">MVIKVKNNGEWVKIPYLSSDNNPVIPEAPLDGKQYARQNGEWTVVNIPEVDFTEINKKISQNTAAIAANTTAIQSKVDKVDGFGLSSNDYTSQEKTKLAGLSNYTLPTASDTVKGGIKVGSGLTMNGEVLSATGGGMADSVEWDNVLSKPEFATVATSGAYNDLTGKPNLATVATSGSYTDLSNKPTIPTVDVTKSYVDTQLATKANASNVYTKAEVDSKVSSVYRVKGSVASYANLPTVDVTIGDVYNVNDTGANYVATSTTPTWDKLGETVDLSGYATTAAMNSALGNKVDKVSGKVLSTNDYTTAEKNKLAGVAANANNYSLPAATSSVLGGVKTSTGITNSSGTISVTYGTAAGTACQGNDSRLSNSRPASDVSAWAKASTKPTYTWTEITSKPSWIGSSKPTYTASEVGALASGGTAVNASKVANSFIFKVAGGSTEGTNLYTFNGSAAKTINVVAGSNVTLTPTAGQLSISAKDTTYAVATTSANGLMSSAMVTKLNGVATNANNYSLPTATGSVLGGVKTGSNITNSSGTISLSSGNVTNALGYTPVKNESGVASIRVMTQSAYDALSSKSATTLYIITG</sequence>
<keyword evidence="3" id="KW-1161">Viral attachment to host cell</keyword>
<dbReference type="GeneID" id="65129209"/>
<reference evidence="7 8" key="1">
    <citation type="submission" date="2020-07" db="EMBL/GenBank/DDBJ databases">
        <title>Taxonomic proposal: Crassvirales, a new order of highly abundant and diverse bacterial viruses.</title>
        <authorList>
            <person name="Shkoporov A.N."/>
            <person name="Stockdale S.R."/>
            <person name="Guerin E."/>
            <person name="Ross R.P."/>
            <person name="Hill C."/>
        </authorList>
    </citation>
    <scope>NUCLEOTIDE SEQUENCE [LARGE SCALE GENOMIC DNA]</scope>
</reference>
<name>A0A7M1RYT9_9CAUD</name>
<protein>
    <recommendedName>
        <fullName evidence="6">Minor tail protein gp31 C-terminal domain-containing protein</fullName>
    </recommendedName>
</protein>
<dbReference type="Proteomes" id="UP000593744">
    <property type="component" value="Segment"/>
</dbReference>
<dbReference type="RefSeq" id="YP_010110887.1">
    <property type="nucleotide sequence ID" value="NC_055875.1"/>
</dbReference>
<keyword evidence="2" id="KW-0945">Host-virus interaction</keyword>
<proteinExistence type="predicted"/>
<dbReference type="KEGG" id="vg:65129209"/>